<protein>
    <recommendedName>
        <fullName evidence="1">Ribbon-helix-helix protein CopG domain-containing protein</fullName>
    </recommendedName>
</protein>
<dbReference type="SUPFAM" id="SSF47598">
    <property type="entry name" value="Ribbon-helix-helix"/>
    <property type="match status" value="1"/>
</dbReference>
<dbReference type="InterPro" id="IPR013321">
    <property type="entry name" value="Arc_rbn_hlx_hlx"/>
</dbReference>
<dbReference type="EMBL" id="CACVAT010000586">
    <property type="protein sequence ID" value="CAA6830443.1"/>
    <property type="molecule type" value="Genomic_DNA"/>
</dbReference>
<dbReference type="CDD" id="cd21631">
    <property type="entry name" value="RHH_CopG_NikR-like"/>
    <property type="match status" value="1"/>
</dbReference>
<gene>
    <name evidence="2" type="ORF">HELGO_WM61320</name>
</gene>
<sequence length="78" mass="8791">MNFNIYLDDQLGAELTEAAKVNKKSRNALIRDAVALWLKTHKNSQWPDDVLAFEGIPDFPAFEAQRDDLGSPKDDPFA</sequence>
<dbReference type="InterPro" id="IPR002145">
    <property type="entry name" value="CopG"/>
</dbReference>
<dbReference type="InterPro" id="IPR010985">
    <property type="entry name" value="Ribbon_hlx_hlx"/>
</dbReference>
<evidence type="ECO:0000259" key="1">
    <source>
        <dbReference type="Pfam" id="PF01402"/>
    </source>
</evidence>
<evidence type="ECO:0000313" key="2">
    <source>
        <dbReference type="EMBL" id="CAA6830443.1"/>
    </source>
</evidence>
<dbReference type="GO" id="GO:0006355">
    <property type="term" value="P:regulation of DNA-templated transcription"/>
    <property type="evidence" value="ECO:0007669"/>
    <property type="project" value="InterPro"/>
</dbReference>
<dbReference type="Pfam" id="PF01402">
    <property type="entry name" value="RHH_1"/>
    <property type="match status" value="1"/>
</dbReference>
<name>A0A6S6UNS9_9GAMM</name>
<organism evidence="2">
    <name type="scientific">uncultured Thiotrichaceae bacterium</name>
    <dbReference type="NCBI Taxonomy" id="298394"/>
    <lineage>
        <taxon>Bacteria</taxon>
        <taxon>Pseudomonadati</taxon>
        <taxon>Pseudomonadota</taxon>
        <taxon>Gammaproteobacteria</taxon>
        <taxon>Thiotrichales</taxon>
        <taxon>Thiotrichaceae</taxon>
        <taxon>environmental samples</taxon>
    </lineage>
</organism>
<dbReference type="Gene3D" id="1.10.1220.10">
    <property type="entry name" value="Met repressor-like"/>
    <property type="match status" value="1"/>
</dbReference>
<proteinExistence type="predicted"/>
<reference evidence="2" key="1">
    <citation type="submission" date="2020-01" db="EMBL/GenBank/DDBJ databases">
        <authorList>
            <person name="Meier V. D."/>
            <person name="Meier V D."/>
        </authorList>
    </citation>
    <scope>NUCLEOTIDE SEQUENCE</scope>
    <source>
        <strain evidence="2">HLG_WM_MAG_09</strain>
    </source>
</reference>
<dbReference type="AlphaFoldDB" id="A0A6S6UNS9"/>
<feature type="domain" description="Ribbon-helix-helix protein CopG" evidence="1">
    <location>
        <begin position="2"/>
        <end position="39"/>
    </location>
</feature>
<accession>A0A6S6UNS9</accession>